<dbReference type="InterPro" id="IPR002197">
    <property type="entry name" value="HTH_Fis"/>
</dbReference>
<sequence length="127" mass="14670">MIVSDADIIEALQKYRGIVTSAAKQVGMTRSSLSRRIHRTKHLEEELHEIRETAVDDAEHMLFQKIEEGHVASIIFFLKCFGKDRGYVERPERTSPPPRGQVVIPRRELTLEEWKANNRALERGEDC</sequence>
<accession>A0A381ZNT6</accession>
<feature type="domain" description="DNA binding HTH" evidence="1">
    <location>
        <begin position="8"/>
        <end position="37"/>
    </location>
</feature>
<name>A0A381ZNT6_9ZZZZ</name>
<gene>
    <name evidence="2" type="ORF">METZ01_LOCUS143779</name>
</gene>
<dbReference type="Pfam" id="PF02954">
    <property type="entry name" value="HTH_8"/>
    <property type="match status" value="1"/>
</dbReference>
<reference evidence="2" key="1">
    <citation type="submission" date="2018-05" db="EMBL/GenBank/DDBJ databases">
        <authorList>
            <person name="Lanie J.A."/>
            <person name="Ng W.-L."/>
            <person name="Kazmierczak K.M."/>
            <person name="Andrzejewski T.M."/>
            <person name="Davidsen T.M."/>
            <person name="Wayne K.J."/>
            <person name="Tettelin H."/>
            <person name="Glass J.I."/>
            <person name="Rusch D."/>
            <person name="Podicherti R."/>
            <person name="Tsui H.-C.T."/>
            <person name="Winkler M.E."/>
        </authorList>
    </citation>
    <scope>NUCLEOTIDE SEQUENCE</scope>
</reference>
<dbReference type="Gene3D" id="1.10.10.60">
    <property type="entry name" value="Homeodomain-like"/>
    <property type="match status" value="1"/>
</dbReference>
<protein>
    <recommendedName>
        <fullName evidence="1">DNA binding HTH domain-containing protein</fullName>
    </recommendedName>
</protein>
<dbReference type="AlphaFoldDB" id="A0A381ZNT6"/>
<dbReference type="GO" id="GO:0043565">
    <property type="term" value="F:sequence-specific DNA binding"/>
    <property type="evidence" value="ECO:0007669"/>
    <property type="project" value="InterPro"/>
</dbReference>
<evidence type="ECO:0000259" key="1">
    <source>
        <dbReference type="Pfam" id="PF02954"/>
    </source>
</evidence>
<evidence type="ECO:0000313" key="2">
    <source>
        <dbReference type="EMBL" id="SVA90925.1"/>
    </source>
</evidence>
<dbReference type="EMBL" id="UINC01022064">
    <property type="protein sequence ID" value="SVA90925.1"/>
    <property type="molecule type" value="Genomic_DNA"/>
</dbReference>
<proteinExistence type="predicted"/>
<organism evidence="2">
    <name type="scientific">marine metagenome</name>
    <dbReference type="NCBI Taxonomy" id="408172"/>
    <lineage>
        <taxon>unclassified sequences</taxon>
        <taxon>metagenomes</taxon>
        <taxon>ecological metagenomes</taxon>
    </lineage>
</organism>